<evidence type="ECO:0000313" key="2">
    <source>
        <dbReference type="EMBL" id="AEE51867.1"/>
    </source>
</evidence>
<dbReference type="PROSITE" id="PS51257">
    <property type="entry name" value="PROKAR_LIPOPROTEIN"/>
    <property type="match status" value="1"/>
</dbReference>
<feature type="chain" id="PRO_5003317577" description="Lipoprotein" evidence="1">
    <location>
        <begin position="20"/>
        <end position="231"/>
    </location>
</feature>
<reference evidence="2 3" key="1">
    <citation type="journal article" date="2011" name="Stand. Genomic Sci.">
        <title>Complete genome sequence of Haliscomenobacter hydrossis type strain (O).</title>
        <authorList>
            <consortium name="US DOE Joint Genome Institute (JGI-PGF)"/>
            <person name="Daligault H."/>
            <person name="Lapidus A."/>
            <person name="Zeytun A."/>
            <person name="Nolan M."/>
            <person name="Lucas S."/>
            <person name="Del Rio T.G."/>
            <person name="Tice H."/>
            <person name="Cheng J.F."/>
            <person name="Tapia R."/>
            <person name="Han C."/>
            <person name="Goodwin L."/>
            <person name="Pitluck S."/>
            <person name="Liolios K."/>
            <person name="Pagani I."/>
            <person name="Ivanova N."/>
            <person name="Huntemann M."/>
            <person name="Mavromatis K."/>
            <person name="Mikhailova N."/>
            <person name="Pati A."/>
            <person name="Chen A."/>
            <person name="Palaniappan K."/>
            <person name="Land M."/>
            <person name="Hauser L."/>
            <person name="Brambilla E.M."/>
            <person name="Rohde M."/>
            <person name="Verbarg S."/>
            <person name="Goker M."/>
            <person name="Bristow J."/>
            <person name="Eisen J.A."/>
            <person name="Markowitz V."/>
            <person name="Hugenholtz P."/>
            <person name="Kyrpides N.C."/>
            <person name="Klenk H.P."/>
            <person name="Woyke T."/>
        </authorList>
    </citation>
    <scope>NUCLEOTIDE SEQUENCE [LARGE SCALE GENOMIC DNA]</scope>
    <source>
        <strain evidence="3">ATCC 27775 / DSM 1100 / LMG 10767 / O</strain>
    </source>
</reference>
<evidence type="ECO:0008006" key="4">
    <source>
        <dbReference type="Google" id="ProtNLM"/>
    </source>
</evidence>
<evidence type="ECO:0000313" key="3">
    <source>
        <dbReference type="Proteomes" id="UP000008461"/>
    </source>
</evidence>
<accession>F4L5N2</accession>
<dbReference type="KEGG" id="hhy:Halhy_4019"/>
<organism evidence="2 3">
    <name type="scientific">Haliscomenobacter hydrossis (strain ATCC 27775 / DSM 1100 / LMG 10767 / O)</name>
    <dbReference type="NCBI Taxonomy" id="760192"/>
    <lineage>
        <taxon>Bacteria</taxon>
        <taxon>Pseudomonadati</taxon>
        <taxon>Bacteroidota</taxon>
        <taxon>Saprospiria</taxon>
        <taxon>Saprospirales</taxon>
        <taxon>Haliscomenobacteraceae</taxon>
        <taxon>Haliscomenobacter</taxon>
    </lineage>
</organism>
<protein>
    <recommendedName>
        <fullName evidence="4">Lipoprotein</fullName>
    </recommendedName>
</protein>
<dbReference type="RefSeq" id="WP_013766405.1">
    <property type="nucleotide sequence ID" value="NC_015510.1"/>
</dbReference>
<gene>
    <name evidence="2" type="ordered locus">Halhy_4019</name>
</gene>
<dbReference type="AlphaFoldDB" id="F4L5N2"/>
<dbReference type="STRING" id="760192.Halhy_4019"/>
<evidence type="ECO:0000256" key="1">
    <source>
        <dbReference type="SAM" id="SignalP"/>
    </source>
</evidence>
<proteinExistence type="predicted"/>
<dbReference type="Proteomes" id="UP000008461">
    <property type="component" value="Chromosome"/>
</dbReference>
<sequence length="231" mass="26883">MKNMLLYAWLLFLLGCDHSAPCEPAFFSTSTELVKNGLLALEPKQQKIGETSYCGFDMSINLLCDFKIDPNFYPTHTFRGFIYLDAKGKLVQYIPFNSKSKSYPLFDFSTKKGESYTTTWIGDFFQTKTKQMVVKNIPCQVTLRDKFTVVDSTTQKIDTIYSFHFKHLKLVTNEYDEEELVLLTSIRRGIVGMYHSLRGDDYEGIFCWRGNIHRERLDSTKVDFLKNLFLE</sequence>
<feature type="signal peptide" evidence="1">
    <location>
        <begin position="1"/>
        <end position="19"/>
    </location>
</feature>
<name>F4L5N2_HALH1</name>
<dbReference type="HOGENOM" id="CLU_1198429_0_0_10"/>
<keyword evidence="3" id="KW-1185">Reference proteome</keyword>
<reference key="2">
    <citation type="submission" date="2011-04" db="EMBL/GenBank/DDBJ databases">
        <title>Complete sequence of chromosome of Haliscomenobacter hydrossis DSM 1100.</title>
        <authorList>
            <consortium name="US DOE Joint Genome Institute (JGI-PGF)"/>
            <person name="Lucas S."/>
            <person name="Han J."/>
            <person name="Lapidus A."/>
            <person name="Bruce D."/>
            <person name="Goodwin L."/>
            <person name="Pitluck S."/>
            <person name="Peters L."/>
            <person name="Kyrpides N."/>
            <person name="Mavromatis K."/>
            <person name="Ivanova N."/>
            <person name="Ovchinnikova G."/>
            <person name="Pagani I."/>
            <person name="Daligault H."/>
            <person name="Detter J.C."/>
            <person name="Han C."/>
            <person name="Land M."/>
            <person name="Hauser L."/>
            <person name="Markowitz V."/>
            <person name="Cheng J.-F."/>
            <person name="Hugenholtz P."/>
            <person name="Woyke T."/>
            <person name="Wu D."/>
            <person name="Verbarg S."/>
            <person name="Frueling A."/>
            <person name="Brambilla E."/>
            <person name="Klenk H.-P."/>
            <person name="Eisen J.A."/>
        </authorList>
    </citation>
    <scope>NUCLEOTIDE SEQUENCE</scope>
    <source>
        <strain>DSM 1100</strain>
    </source>
</reference>
<dbReference type="EMBL" id="CP002691">
    <property type="protein sequence ID" value="AEE51867.1"/>
    <property type="molecule type" value="Genomic_DNA"/>
</dbReference>
<keyword evidence="1" id="KW-0732">Signal</keyword>